<reference evidence="1" key="2">
    <citation type="journal article" date="2019" name="Genome Biol. Evol.">
        <title>Day and night: Metabolic profiles and evolutionary relationships of six axenic non-marine cyanobacteria.</title>
        <authorList>
            <person name="Will S.E."/>
            <person name="Henke P."/>
            <person name="Boedeker C."/>
            <person name="Huang S."/>
            <person name="Brinkmann H."/>
            <person name="Rohde M."/>
            <person name="Jarek M."/>
            <person name="Friedl T."/>
            <person name="Seufert S."/>
            <person name="Schumacher M."/>
            <person name="Overmann J."/>
            <person name="Neumann-Schaal M."/>
            <person name="Petersen J."/>
        </authorList>
    </citation>
    <scope>NUCLEOTIDE SEQUENCE [LARGE SCALE GENOMIC DNA]</scope>
    <source>
        <strain evidence="1">PCC 7102</strain>
    </source>
</reference>
<reference evidence="1" key="1">
    <citation type="submission" date="2018-12" db="EMBL/GenBank/DDBJ databases">
        <authorList>
            <person name="Will S."/>
            <person name="Neumann-Schaal M."/>
            <person name="Henke P."/>
        </authorList>
    </citation>
    <scope>NUCLEOTIDE SEQUENCE</scope>
    <source>
        <strain evidence="1">PCC 7102</strain>
    </source>
</reference>
<evidence type="ECO:0000313" key="2">
    <source>
        <dbReference type="Proteomes" id="UP000271624"/>
    </source>
</evidence>
<accession>A0A3S1AST0</accession>
<dbReference type="AlphaFoldDB" id="A0A3S1AST0"/>
<keyword evidence="2" id="KW-1185">Reference proteome</keyword>
<dbReference type="RefSeq" id="WP_186538894.1">
    <property type="nucleotide sequence ID" value="NZ_RSCL01000003.1"/>
</dbReference>
<evidence type="ECO:0008006" key="3">
    <source>
        <dbReference type="Google" id="ProtNLM"/>
    </source>
</evidence>
<gene>
    <name evidence="1" type="ORF">DSM106972_016150</name>
</gene>
<dbReference type="Proteomes" id="UP000271624">
    <property type="component" value="Unassembled WGS sequence"/>
</dbReference>
<organism evidence="1 2">
    <name type="scientific">Dulcicalothrix desertica PCC 7102</name>
    <dbReference type="NCBI Taxonomy" id="232991"/>
    <lineage>
        <taxon>Bacteria</taxon>
        <taxon>Bacillati</taxon>
        <taxon>Cyanobacteriota</taxon>
        <taxon>Cyanophyceae</taxon>
        <taxon>Nostocales</taxon>
        <taxon>Calotrichaceae</taxon>
        <taxon>Dulcicalothrix</taxon>
    </lineage>
</organism>
<proteinExistence type="predicted"/>
<evidence type="ECO:0000313" key="1">
    <source>
        <dbReference type="EMBL" id="RUT08447.1"/>
    </source>
</evidence>
<protein>
    <recommendedName>
        <fullName evidence="3">Transposase</fullName>
    </recommendedName>
</protein>
<comment type="caution">
    <text evidence="1">The sequence shown here is derived from an EMBL/GenBank/DDBJ whole genome shotgun (WGS) entry which is preliminary data.</text>
</comment>
<dbReference type="EMBL" id="RSCL01000003">
    <property type="protein sequence ID" value="RUT08447.1"/>
    <property type="molecule type" value="Genomic_DNA"/>
</dbReference>
<name>A0A3S1AST0_9CYAN</name>
<sequence length="471" mass="54067">MTIELKVLGVDVSKSSVTTHLMDCYPTGGLRSYWEKTRNKSSILYPTFFSNPDARKKQKSAYDFADYLKEIKPDVAVIEPTGNHYSRIWASILTALGIKTLWVGHIELRRYRGSKHLPNKSDPADALAMAAYPHDTDHKHENGELNMRYFLIHRPEYIDRIRELCQQLEHLNRVQSPIINYARQLLAWQFPEVAHRKSVSTRPGAAPPLWSWLAQRSDIAPASKTRLKNLYEKSIAVTYGIKIDSTLRQHAEWLCDVSLNEQAIEAELMTLVCLDEFKLYNKVFDKFGFGLRVRARLLSRIYPFEAFLTNGKQLIEYEVKEVKKVEKARVNGKTVVKRSPGDTKRVKRNRSRDAFKMRLGMGTVLEQSGDELVEKNSGSALCRMSLWQYVLCQVETGRLPINNVTEKLLDASLKLKNITTEQGKKLLNGKHMQSKLMSKVIHLLFQELLHEHSNAQIIEPNQETNVSTQTT</sequence>